<keyword evidence="5" id="KW-0378">Hydrolase</keyword>
<dbReference type="GO" id="GO:0005886">
    <property type="term" value="C:plasma membrane"/>
    <property type="evidence" value="ECO:0007669"/>
    <property type="project" value="UniProtKB-SubCell"/>
</dbReference>
<keyword evidence="6 8" id="KW-1133">Transmembrane helix</keyword>
<evidence type="ECO:0000256" key="2">
    <source>
        <dbReference type="ARBA" id="ARBA00022475"/>
    </source>
</evidence>
<dbReference type="GO" id="GO:0008233">
    <property type="term" value="F:peptidase activity"/>
    <property type="evidence" value="ECO:0007669"/>
    <property type="project" value="UniProtKB-KW"/>
</dbReference>
<organism evidence="9">
    <name type="scientific">Oceaniferula spumae</name>
    <dbReference type="NCBI Taxonomy" id="2979115"/>
    <lineage>
        <taxon>Bacteria</taxon>
        <taxon>Pseudomonadati</taxon>
        <taxon>Verrucomicrobiota</taxon>
        <taxon>Verrucomicrobiia</taxon>
        <taxon>Verrucomicrobiales</taxon>
        <taxon>Verrucomicrobiaceae</taxon>
        <taxon>Oceaniferula</taxon>
    </lineage>
</organism>
<proteinExistence type="predicted"/>
<comment type="subcellular location">
    <subcellularLocation>
        <location evidence="1">Cell membrane</location>
        <topology evidence="1">Multi-pass membrane protein</topology>
    </subcellularLocation>
</comment>
<dbReference type="InterPro" id="IPR026392">
    <property type="entry name" value="Exo/Archaeosortase_dom"/>
</dbReference>
<dbReference type="Pfam" id="PF09721">
    <property type="entry name" value="Exosortase_EpsH"/>
    <property type="match status" value="1"/>
</dbReference>
<keyword evidence="3" id="KW-0645">Protease</keyword>
<evidence type="ECO:0000256" key="6">
    <source>
        <dbReference type="ARBA" id="ARBA00022989"/>
    </source>
</evidence>
<dbReference type="EMBL" id="AP026866">
    <property type="protein sequence ID" value="BDS07687.1"/>
    <property type="molecule type" value="Genomic_DNA"/>
</dbReference>
<evidence type="ECO:0000313" key="9">
    <source>
        <dbReference type="EMBL" id="BDS07687.1"/>
    </source>
</evidence>
<gene>
    <name evidence="9" type="ORF">NT6N_27270</name>
</gene>
<evidence type="ECO:0000256" key="7">
    <source>
        <dbReference type="ARBA" id="ARBA00023136"/>
    </source>
</evidence>
<keyword evidence="2" id="KW-1003">Cell membrane</keyword>
<feature type="transmembrane region" description="Helical" evidence="8">
    <location>
        <begin position="70"/>
        <end position="102"/>
    </location>
</feature>
<dbReference type="KEGG" id="osu:NT6N_27270"/>
<feature type="transmembrane region" description="Helical" evidence="8">
    <location>
        <begin position="231"/>
        <end position="253"/>
    </location>
</feature>
<reference evidence="9" key="1">
    <citation type="submission" date="2024-07" db="EMBL/GenBank/DDBJ databases">
        <title>Complete genome sequence of Verrucomicrobiaceae bacterium NT6N.</title>
        <authorList>
            <person name="Huang C."/>
            <person name="Takami H."/>
            <person name="Hamasaki K."/>
        </authorList>
    </citation>
    <scope>NUCLEOTIDE SEQUENCE</scope>
    <source>
        <strain evidence="9">NT6N</strain>
    </source>
</reference>
<evidence type="ECO:0000256" key="8">
    <source>
        <dbReference type="SAM" id="Phobius"/>
    </source>
</evidence>
<feature type="transmembrane region" description="Helical" evidence="8">
    <location>
        <begin position="108"/>
        <end position="128"/>
    </location>
</feature>
<name>A0AAT9FNI7_9BACT</name>
<evidence type="ECO:0000256" key="4">
    <source>
        <dbReference type="ARBA" id="ARBA00022692"/>
    </source>
</evidence>
<evidence type="ECO:0000256" key="5">
    <source>
        <dbReference type="ARBA" id="ARBA00022801"/>
    </source>
</evidence>
<keyword evidence="4 8" id="KW-0812">Transmembrane</keyword>
<sequence>MCKRLNKALSAAGILIGFCAAFWPLGLWYGRRLTDGGDEPLGLVVLVLVAGLAIGNQRQMKDASMPKTSLVFLGLYLLSSFWLPPMLRCIPAILCIAFYFGWHTRPSWLALLLLSLPVVATLQFYLGYPMRVISAETTRWLIWPFVNDIVRDGSTLSAYGKVVGVDPPCSGVRMLWMGLVYTNLVAAMGQMSWLKTIAFNFLAVFLLLITNSVRSALLFAPESGIIQISEAMHTGAGVICYLGAILILLRIAAMEPRSTRVQLIS</sequence>
<dbReference type="NCBIfam" id="TIGR04178">
    <property type="entry name" value="exo_archaeo"/>
    <property type="match status" value="1"/>
</dbReference>
<feature type="transmembrane region" description="Helical" evidence="8">
    <location>
        <begin position="12"/>
        <end position="29"/>
    </location>
</feature>
<dbReference type="AlphaFoldDB" id="A0AAT9FNI7"/>
<feature type="transmembrane region" description="Helical" evidence="8">
    <location>
        <begin position="41"/>
        <end position="58"/>
    </location>
</feature>
<evidence type="ECO:0000256" key="3">
    <source>
        <dbReference type="ARBA" id="ARBA00022670"/>
    </source>
</evidence>
<evidence type="ECO:0000256" key="1">
    <source>
        <dbReference type="ARBA" id="ARBA00004651"/>
    </source>
</evidence>
<keyword evidence="7 8" id="KW-0472">Membrane</keyword>
<dbReference type="GO" id="GO:0006508">
    <property type="term" value="P:proteolysis"/>
    <property type="evidence" value="ECO:0007669"/>
    <property type="project" value="UniProtKB-KW"/>
</dbReference>
<feature type="transmembrane region" description="Helical" evidence="8">
    <location>
        <begin position="197"/>
        <end position="219"/>
    </location>
</feature>
<evidence type="ECO:0008006" key="10">
    <source>
        <dbReference type="Google" id="ProtNLM"/>
    </source>
</evidence>
<dbReference type="InterPro" id="IPR019127">
    <property type="entry name" value="Exosortase"/>
</dbReference>
<accession>A0AAT9FNI7</accession>
<protein>
    <recommendedName>
        <fullName evidence="10">Exosortase/archaeosortase family protein</fullName>
    </recommendedName>
</protein>